<sequence length="187" mass="20070">MPPLVPTGAVEQRREVAHDDGGGEAEDDVAQQRPSEAEAAPVRRREQPKALGAHADRAGARLHHGVDDEPAEKDQAHDRTPDQQDSDTALEAAGERGADQESAAEHDREAPGDQGVDEVGDGATGDRRDLVGRGLRHEVSLSEDGGVVLFLMVPGSLRTRTAAASFRFWNPFEMAVPPTSERMLSRA</sequence>
<evidence type="ECO:0000256" key="1">
    <source>
        <dbReference type="SAM" id="MobiDB-lite"/>
    </source>
</evidence>
<feature type="region of interest" description="Disordered" evidence="1">
    <location>
        <begin position="1"/>
        <end position="129"/>
    </location>
</feature>
<reference evidence="2 3" key="1">
    <citation type="submission" date="2018-08" db="EMBL/GenBank/DDBJ databases">
        <title>Microbacterium oxydans strain HG3.</title>
        <authorList>
            <person name="ORTET P."/>
        </authorList>
    </citation>
    <scope>NUCLEOTIDE SEQUENCE [LARGE SCALE GENOMIC DNA]</scope>
    <source>
        <strain evidence="2 3">HG3</strain>
    </source>
</reference>
<evidence type="ECO:0000313" key="3">
    <source>
        <dbReference type="Proteomes" id="UP000274841"/>
    </source>
</evidence>
<dbReference type="EMBL" id="CP031422">
    <property type="protein sequence ID" value="AZS39320.1"/>
    <property type="molecule type" value="Genomic_DNA"/>
</dbReference>
<feature type="compositionally biased region" description="Basic and acidic residues" evidence="1">
    <location>
        <begin position="11"/>
        <end position="21"/>
    </location>
</feature>
<feature type="compositionally biased region" description="Basic and acidic residues" evidence="1">
    <location>
        <begin position="93"/>
        <end position="111"/>
    </location>
</feature>
<name>A0A3S9WGZ2_9MICO</name>
<accession>A0A3S9WGZ2</accession>
<evidence type="ECO:0000313" key="2">
    <source>
        <dbReference type="EMBL" id="AZS39320.1"/>
    </source>
</evidence>
<dbReference type="KEGG" id="moy:CVS54_00622"/>
<dbReference type="Proteomes" id="UP000274841">
    <property type="component" value="Chromosome"/>
</dbReference>
<organism evidence="2 3">
    <name type="scientific">Microbacterium oxydans</name>
    <dbReference type="NCBI Taxonomy" id="82380"/>
    <lineage>
        <taxon>Bacteria</taxon>
        <taxon>Bacillati</taxon>
        <taxon>Actinomycetota</taxon>
        <taxon>Actinomycetes</taxon>
        <taxon>Micrococcales</taxon>
        <taxon>Microbacteriaceae</taxon>
        <taxon>Microbacterium</taxon>
    </lineage>
</organism>
<dbReference type="AlphaFoldDB" id="A0A3S9WGZ2"/>
<feature type="compositionally biased region" description="Basic and acidic residues" evidence="1">
    <location>
        <begin position="41"/>
        <end position="82"/>
    </location>
</feature>
<gene>
    <name evidence="2" type="ORF">CVS54_00622</name>
</gene>
<protein>
    <submittedName>
        <fullName evidence="2">Uncharacterized protein</fullName>
    </submittedName>
</protein>
<proteinExistence type="predicted"/>